<sequence length="66" mass="7627">MTTGPPDPPEDGGLQKAIAAYQLLMDEIVPESQYYQGKRENPERIRYLGGIIERHAARERERRRTT</sequence>
<name>A0A4R5BQU9_9ACTN</name>
<comment type="caution">
    <text evidence="1">The sequence shown here is derived from an EMBL/GenBank/DDBJ whole genome shotgun (WGS) entry which is preliminary data.</text>
</comment>
<keyword evidence="2" id="KW-1185">Reference proteome</keyword>
<dbReference type="Proteomes" id="UP000294513">
    <property type="component" value="Unassembled WGS sequence"/>
</dbReference>
<accession>A0A4R5BQU9</accession>
<dbReference type="OrthoDB" id="3483842at2"/>
<dbReference type="EMBL" id="SMKU01000065">
    <property type="protein sequence ID" value="TDD88345.1"/>
    <property type="molecule type" value="Genomic_DNA"/>
</dbReference>
<protein>
    <submittedName>
        <fullName evidence="1">Uncharacterized protein</fullName>
    </submittedName>
</protein>
<dbReference type="RefSeq" id="WP_131893582.1">
    <property type="nucleotide sequence ID" value="NZ_SMKU01000065.1"/>
</dbReference>
<evidence type="ECO:0000313" key="2">
    <source>
        <dbReference type="Proteomes" id="UP000294513"/>
    </source>
</evidence>
<reference evidence="1 2" key="1">
    <citation type="submission" date="2019-03" db="EMBL/GenBank/DDBJ databases">
        <title>Draft genome sequences of novel Actinobacteria.</title>
        <authorList>
            <person name="Sahin N."/>
            <person name="Ay H."/>
            <person name="Saygin H."/>
        </authorList>
    </citation>
    <scope>NUCLEOTIDE SEQUENCE [LARGE SCALE GENOMIC DNA]</scope>
    <source>
        <strain evidence="1 2">H3C3</strain>
    </source>
</reference>
<gene>
    <name evidence="1" type="ORF">E1298_15145</name>
</gene>
<evidence type="ECO:0000313" key="1">
    <source>
        <dbReference type="EMBL" id="TDD88345.1"/>
    </source>
</evidence>
<proteinExistence type="predicted"/>
<organism evidence="1 2">
    <name type="scientific">Actinomadura rubrisoli</name>
    <dbReference type="NCBI Taxonomy" id="2530368"/>
    <lineage>
        <taxon>Bacteria</taxon>
        <taxon>Bacillati</taxon>
        <taxon>Actinomycetota</taxon>
        <taxon>Actinomycetes</taxon>
        <taxon>Streptosporangiales</taxon>
        <taxon>Thermomonosporaceae</taxon>
        <taxon>Actinomadura</taxon>
    </lineage>
</organism>
<dbReference type="AlphaFoldDB" id="A0A4R5BQU9"/>